<name>A0A5C5EKK9_ENTFC</name>
<dbReference type="RefSeq" id="WP_104761946.1">
    <property type="nucleotide sequence ID" value="NZ_JAKJOI010000195.1"/>
</dbReference>
<keyword evidence="1" id="KW-0812">Transmembrane</keyword>
<dbReference type="EMBL" id="QOVC01000016">
    <property type="protein sequence ID" value="KAA0686037.1"/>
    <property type="molecule type" value="Genomic_DNA"/>
</dbReference>
<proteinExistence type="predicted"/>
<reference evidence="2 3" key="1">
    <citation type="submission" date="2018-07" db="EMBL/GenBank/DDBJ databases">
        <title>High quality draft genome sequencing of Enterococcus faecium exhibiting probiotic potential isolated from mucus of freshwater fish.</title>
        <authorList>
            <person name="El-Jeni R."/>
            <person name="Ghedira K."/>
            <person name="Abdelhak S."/>
            <person name="El-Bour M."/>
            <person name="Bouhaouala-Zahar B."/>
        </authorList>
    </citation>
    <scope>NUCLEOTIDE SEQUENCE [LARGE SCALE GENOMIC DNA]</scope>
    <source>
        <strain evidence="2 3">R.A73</strain>
    </source>
</reference>
<gene>
    <name evidence="2" type="ORF">DTX73_14280</name>
</gene>
<accession>A0A5C5EKK9</accession>
<dbReference type="AlphaFoldDB" id="A0A5C5EKK9"/>
<evidence type="ECO:0000256" key="1">
    <source>
        <dbReference type="SAM" id="Phobius"/>
    </source>
</evidence>
<sequence>MKKKSLIILSLSVVLISVLIIAFSLFRKTETSSSTTTTTSSSVISDSNYPSLSEVKALQGADIQVLGKTQITTVLFQDKNLAVLSPESGEEIQLPIKVTDKEKNLFEIPKLKYAPKSLKIGDTFGLAKKENTYFAYKEK</sequence>
<comment type="caution">
    <text evidence="2">The sequence shown here is derived from an EMBL/GenBank/DDBJ whole genome shotgun (WGS) entry which is preliminary data.</text>
</comment>
<keyword evidence="1" id="KW-1133">Transmembrane helix</keyword>
<dbReference type="Proteomes" id="UP000448762">
    <property type="component" value="Unassembled WGS sequence"/>
</dbReference>
<protein>
    <submittedName>
        <fullName evidence="2">Uncharacterized protein</fullName>
    </submittedName>
</protein>
<feature type="transmembrane region" description="Helical" evidence="1">
    <location>
        <begin position="6"/>
        <end position="26"/>
    </location>
</feature>
<evidence type="ECO:0000313" key="2">
    <source>
        <dbReference type="EMBL" id="KAA0686037.1"/>
    </source>
</evidence>
<evidence type="ECO:0000313" key="3">
    <source>
        <dbReference type="Proteomes" id="UP000448762"/>
    </source>
</evidence>
<organism evidence="2 3">
    <name type="scientific">Enterococcus faecium</name>
    <name type="common">Streptococcus faecium</name>
    <dbReference type="NCBI Taxonomy" id="1352"/>
    <lineage>
        <taxon>Bacteria</taxon>
        <taxon>Bacillati</taxon>
        <taxon>Bacillota</taxon>
        <taxon>Bacilli</taxon>
        <taxon>Lactobacillales</taxon>
        <taxon>Enterococcaceae</taxon>
        <taxon>Enterococcus</taxon>
    </lineage>
</organism>
<keyword evidence="1" id="KW-0472">Membrane</keyword>